<comment type="caution">
    <text evidence="1">The sequence shown here is derived from an EMBL/GenBank/DDBJ whole genome shotgun (WGS) entry which is preliminary data.</text>
</comment>
<proteinExistence type="predicted"/>
<sequence>MFANPIKDVLIRLLNEIRRSSRKLWPGVRDGDEPTQNHFSGKCGIKSGLGSVSALDIRNDITRCAQMAANQYIQRSLSSEKKAFANRANNRAGMTMTQWVLLRPELADSANVTSSVEAR</sequence>
<dbReference type="AlphaFoldDB" id="A0A139H8B8"/>
<organism evidence="1 2">
    <name type="scientific">Pseudocercospora musae</name>
    <dbReference type="NCBI Taxonomy" id="113226"/>
    <lineage>
        <taxon>Eukaryota</taxon>
        <taxon>Fungi</taxon>
        <taxon>Dikarya</taxon>
        <taxon>Ascomycota</taxon>
        <taxon>Pezizomycotina</taxon>
        <taxon>Dothideomycetes</taxon>
        <taxon>Dothideomycetidae</taxon>
        <taxon>Mycosphaerellales</taxon>
        <taxon>Mycosphaerellaceae</taxon>
        <taxon>Pseudocercospora</taxon>
    </lineage>
</organism>
<name>A0A139H8B8_9PEZI</name>
<protein>
    <submittedName>
        <fullName evidence="1">Uncharacterized protein</fullName>
    </submittedName>
</protein>
<accession>A0A139H8B8</accession>
<evidence type="ECO:0000313" key="2">
    <source>
        <dbReference type="Proteomes" id="UP000073492"/>
    </source>
</evidence>
<dbReference type="Proteomes" id="UP000073492">
    <property type="component" value="Unassembled WGS sequence"/>
</dbReference>
<dbReference type="EMBL" id="LFZO01000737">
    <property type="protein sequence ID" value="KXS98677.1"/>
    <property type="molecule type" value="Genomic_DNA"/>
</dbReference>
<reference evidence="1 2" key="1">
    <citation type="submission" date="2015-07" db="EMBL/GenBank/DDBJ databases">
        <title>Comparative genomics of the Sigatoka disease complex on banana suggests a link between parallel evolutionary changes in Pseudocercospora fijiensis and Pseudocercospora eumusae and increased virulence on the banana host.</title>
        <authorList>
            <person name="Chang T.-C."/>
            <person name="Salvucci A."/>
            <person name="Crous P.W."/>
            <person name="Stergiopoulos I."/>
        </authorList>
    </citation>
    <scope>NUCLEOTIDE SEQUENCE [LARGE SCALE GENOMIC DNA]</scope>
    <source>
        <strain evidence="1 2">CBS 116634</strain>
    </source>
</reference>
<keyword evidence="2" id="KW-1185">Reference proteome</keyword>
<evidence type="ECO:0000313" key="1">
    <source>
        <dbReference type="EMBL" id="KXS98677.1"/>
    </source>
</evidence>
<gene>
    <name evidence="1" type="ORF">AC579_7387</name>
</gene>